<protein>
    <submittedName>
        <fullName evidence="2">Uncharacterized protein</fullName>
    </submittedName>
</protein>
<feature type="compositionally biased region" description="Basic and acidic residues" evidence="1">
    <location>
        <begin position="50"/>
        <end position="68"/>
    </location>
</feature>
<keyword evidence="3" id="KW-1185">Reference proteome</keyword>
<comment type="caution">
    <text evidence="2">The sequence shown here is derived from an EMBL/GenBank/DDBJ whole genome shotgun (WGS) entry which is preliminary data.</text>
</comment>
<reference evidence="3" key="1">
    <citation type="submission" date="2017-03" db="EMBL/GenBank/DDBJ databases">
        <title>Phytopthora megakarya and P. palmivora, two closely related causual agents of cacao black pod achieved similar genome size and gene model numbers by different mechanisms.</title>
        <authorList>
            <person name="Ali S."/>
            <person name="Shao J."/>
            <person name="Larry D.J."/>
            <person name="Kronmiller B."/>
            <person name="Shen D."/>
            <person name="Strem M.D."/>
            <person name="Melnick R.L."/>
            <person name="Guiltinan M.J."/>
            <person name="Tyler B.M."/>
            <person name="Meinhardt L.W."/>
            <person name="Bailey B.A."/>
        </authorList>
    </citation>
    <scope>NUCLEOTIDE SEQUENCE [LARGE SCALE GENOMIC DNA]</scope>
    <source>
        <strain evidence="3">zdho120</strain>
    </source>
</reference>
<evidence type="ECO:0000313" key="3">
    <source>
        <dbReference type="Proteomes" id="UP000198211"/>
    </source>
</evidence>
<evidence type="ECO:0000256" key="1">
    <source>
        <dbReference type="SAM" id="MobiDB-lite"/>
    </source>
</evidence>
<gene>
    <name evidence="2" type="ORF">PHMEG_00027302</name>
</gene>
<accession>A0A225V8A0</accession>
<dbReference type="EMBL" id="NBNE01006932">
    <property type="protein sequence ID" value="OWZ01334.1"/>
    <property type="molecule type" value="Genomic_DNA"/>
</dbReference>
<sequence>MGDKVSDGDESMAASNVNDSDADESMEEAPYAYDGRTNITNVDVMEVDAESPKKTERREDDQEGDCRAKKSRRGSGLPHTTSHSESKAIDSNSYDNGFFGRHDPTPSSVTRAEGKIPDSPTSEDEFTMGAPHAGTDEGDQDSPIQLMHWLARFNGRPVEVDTNGQCAMLAMHATTLNYDGQVLPKSAKITKGANKLKRLTYTIMMANLRKDVELGLVDPVRELKQLHPDRTITSLMGWLAQQRFCLRITPKNEIDP</sequence>
<dbReference type="OrthoDB" id="128732at2759"/>
<dbReference type="Proteomes" id="UP000198211">
    <property type="component" value="Unassembled WGS sequence"/>
</dbReference>
<evidence type="ECO:0000313" key="2">
    <source>
        <dbReference type="EMBL" id="OWZ01334.1"/>
    </source>
</evidence>
<organism evidence="2 3">
    <name type="scientific">Phytophthora megakarya</name>
    <dbReference type="NCBI Taxonomy" id="4795"/>
    <lineage>
        <taxon>Eukaryota</taxon>
        <taxon>Sar</taxon>
        <taxon>Stramenopiles</taxon>
        <taxon>Oomycota</taxon>
        <taxon>Peronosporomycetes</taxon>
        <taxon>Peronosporales</taxon>
        <taxon>Peronosporaceae</taxon>
        <taxon>Phytophthora</taxon>
    </lineage>
</organism>
<proteinExistence type="predicted"/>
<feature type="region of interest" description="Disordered" evidence="1">
    <location>
        <begin position="1"/>
        <end position="141"/>
    </location>
</feature>
<dbReference type="AlphaFoldDB" id="A0A225V8A0"/>
<name>A0A225V8A0_9STRA</name>